<name>A0A8H7M7U4_9AGAM</name>
<dbReference type="Proteomes" id="UP000614334">
    <property type="component" value="Unassembled WGS sequence"/>
</dbReference>
<comment type="caution">
    <text evidence="1">The sequence shown here is derived from an EMBL/GenBank/DDBJ whole genome shotgun (WGS) entry which is preliminary data.</text>
</comment>
<dbReference type="AlphaFoldDB" id="A0A8H7M7U4"/>
<reference evidence="1" key="1">
    <citation type="submission" date="2020-09" db="EMBL/GenBank/DDBJ databases">
        <title>Comparative genome analyses of four rice-infecting Rhizoctonia solani isolates reveal extensive enrichment of homogalacturonan modification genes.</title>
        <authorList>
            <person name="Lee D.-Y."/>
            <person name="Jeon J."/>
            <person name="Kim K.-T."/>
            <person name="Cheong K."/>
            <person name="Song H."/>
            <person name="Choi G."/>
            <person name="Ko J."/>
            <person name="Opiyo S.O."/>
            <person name="Zuo S."/>
            <person name="Madhav S."/>
            <person name="Lee Y.-H."/>
            <person name="Wang G.-L."/>
        </authorList>
    </citation>
    <scope>NUCLEOTIDE SEQUENCE</scope>
    <source>
        <strain evidence="1">AG1-IA B2</strain>
    </source>
</reference>
<evidence type="ECO:0000313" key="1">
    <source>
        <dbReference type="EMBL" id="KAF8756690.1"/>
    </source>
</evidence>
<organism evidence="1 2">
    <name type="scientific">Rhizoctonia solani</name>
    <dbReference type="NCBI Taxonomy" id="456999"/>
    <lineage>
        <taxon>Eukaryota</taxon>
        <taxon>Fungi</taxon>
        <taxon>Dikarya</taxon>
        <taxon>Basidiomycota</taxon>
        <taxon>Agaricomycotina</taxon>
        <taxon>Agaricomycetes</taxon>
        <taxon>Cantharellales</taxon>
        <taxon>Ceratobasidiaceae</taxon>
        <taxon>Rhizoctonia</taxon>
    </lineage>
</organism>
<proteinExistence type="predicted"/>
<sequence>MEPAIIPLPFLRRPYSPKAAVFESDIPEEWHPTANLSMRAPIETWMSQVFNDYDPTNPTRTSIYTNLNFKSASIPFLHCAITSLQLAFLIRLLGIVALHLKALDQSIPHCTLYTMSSLQALPAGIYRISDGRGRWLSESGVGPGTGAGTQLVLLTEEEGTDAGFNARPITLPEYDKSQSAYTIQNAKSGLYASFEGMRRKTLTSAPIRFRDIMIWYLMEHKDSIVLKGTKLSLNTSPCIMYPPMIALSTDVNAVLSEKLIAWEFHLRNPLLT</sequence>
<gene>
    <name evidence="1" type="ORF">RHS01_04279</name>
</gene>
<dbReference type="EMBL" id="JACYCF010000006">
    <property type="protein sequence ID" value="KAF8756690.1"/>
    <property type="molecule type" value="Genomic_DNA"/>
</dbReference>
<protein>
    <submittedName>
        <fullName evidence="1">Uncharacterized protein</fullName>
    </submittedName>
</protein>
<accession>A0A8H7M7U4</accession>
<evidence type="ECO:0000313" key="2">
    <source>
        <dbReference type="Proteomes" id="UP000614334"/>
    </source>
</evidence>